<evidence type="ECO:0000313" key="3">
    <source>
        <dbReference type="EMBL" id="CCJ55245.1"/>
    </source>
</evidence>
<comment type="similarity">
    <text evidence="1">Belongs to the UPF0065 (bug) family.</text>
</comment>
<dbReference type="InterPro" id="IPR005064">
    <property type="entry name" value="BUG"/>
</dbReference>
<dbReference type="Proteomes" id="UP000007564">
    <property type="component" value="Chromosome"/>
</dbReference>
<evidence type="ECO:0000256" key="2">
    <source>
        <dbReference type="SAM" id="SignalP"/>
    </source>
</evidence>
<keyword evidence="2" id="KW-0732">Signal</keyword>
<dbReference type="Gene3D" id="3.40.190.150">
    <property type="entry name" value="Bordetella uptake gene, domain 1"/>
    <property type="match status" value="1"/>
</dbReference>
<dbReference type="PANTHER" id="PTHR42928:SF5">
    <property type="entry name" value="BLR1237 PROTEIN"/>
    <property type="match status" value="1"/>
</dbReference>
<dbReference type="KEGG" id="bbh:BN112_3331"/>
<name>A0A0C6P9I0_BORBO</name>
<dbReference type="Gene3D" id="3.40.190.10">
    <property type="entry name" value="Periplasmic binding protein-like II"/>
    <property type="match status" value="1"/>
</dbReference>
<evidence type="ECO:0000313" key="4">
    <source>
        <dbReference type="Proteomes" id="UP000007564"/>
    </source>
</evidence>
<dbReference type="InterPro" id="IPR042100">
    <property type="entry name" value="Bug_dom1"/>
</dbReference>
<dbReference type="RefSeq" id="WP_003806959.1">
    <property type="nucleotide sequence ID" value="NC_019382.1"/>
</dbReference>
<accession>A0A0C6P9I0</accession>
<dbReference type="Pfam" id="PF03401">
    <property type="entry name" value="TctC"/>
    <property type="match status" value="1"/>
</dbReference>
<proteinExistence type="inferred from homology"/>
<dbReference type="GeneID" id="69600105"/>
<sequence length="338" mass="35293">MKTLASMVRWPRIAGAVVRQACAAALGLALGAAPALADYPSRPVTLVVPSPPGGSTDAIARVLADALGKRLGQSIVIENKGGGGGIVGSSYVLDKPADGHTLLLAISSKTVARALQPALAYDPIRDFTAVALVSRVPTVMVTSVAAGLPDFARLKAYIAANPGKTAWAVPGIGTAPHLTEHVLMQALGGKVNEIQYRGSAPMHVDLLAGRVDVVVDSYTALRQHIDDRKVVPVAVIGRGRIEAMSAVPTLGELGYRTFEEVLFDGWNAIDVRASTPPEVVARLSQALQDVLADRAFRERVVQLGLVPFAPMPASQAQDFVQDVSRVLSPVAASLAAAQ</sequence>
<dbReference type="EMBL" id="HE965806">
    <property type="protein sequence ID" value="CCJ55245.1"/>
    <property type="molecule type" value="Genomic_DNA"/>
</dbReference>
<dbReference type="PIRSF" id="PIRSF017082">
    <property type="entry name" value="YflP"/>
    <property type="match status" value="1"/>
</dbReference>
<feature type="chain" id="PRO_5002190104" evidence="2">
    <location>
        <begin position="38"/>
        <end position="338"/>
    </location>
</feature>
<protein>
    <submittedName>
        <fullName evidence="3">Putative exported protein</fullName>
    </submittedName>
</protein>
<reference evidence="3 4" key="1">
    <citation type="journal article" date="2012" name="BMC Genomics">
        <title>Comparative genomics of the classical Bordetella subspecies: the evolution and exchange of virulence-associated diversity amongst closely related pathogens.</title>
        <authorList>
            <person name="Park J."/>
            <person name="Zhang Y."/>
            <person name="Buboltz A.M."/>
            <person name="Zhang X."/>
            <person name="Schuster S.C."/>
            <person name="Ahuja U."/>
            <person name="Liu M."/>
            <person name="Miller J.F."/>
            <person name="Sebaihia M."/>
            <person name="Bentley S.D."/>
            <person name="Parkhill J."/>
            <person name="Harvill E.T."/>
        </authorList>
    </citation>
    <scope>NUCLEOTIDE SEQUENCE [LARGE SCALE GENOMIC DNA]</scope>
    <source>
        <strain evidence="3 4">253</strain>
    </source>
</reference>
<dbReference type="SUPFAM" id="SSF53850">
    <property type="entry name" value="Periplasmic binding protein-like II"/>
    <property type="match status" value="1"/>
</dbReference>
<dbReference type="AlphaFoldDB" id="A0A0C6P9I0"/>
<dbReference type="HOGENOM" id="CLU_045683_0_1_4"/>
<organism evidence="3 4">
    <name type="scientific">Bordetella bronchiseptica 253</name>
    <dbReference type="NCBI Taxonomy" id="568707"/>
    <lineage>
        <taxon>Bacteria</taxon>
        <taxon>Pseudomonadati</taxon>
        <taxon>Pseudomonadota</taxon>
        <taxon>Betaproteobacteria</taxon>
        <taxon>Burkholderiales</taxon>
        <taxon>Alcaligenaceae</taxon>
        <taxon>Bordetella</taxon>
    </lineage>
</organism>
<dbReference type="PANTHER" id="PTHR42928">
    <property type="entry name" value="TRICARBOXYLATE-BINDING PROTEIN"/>
    <property type="match status" value="1"/>
</dbReference>
<evidence type="ECO:0000256" key="1">
    <source>
        <dbReference type="ARBA" id="ARBA00006987"/>
    </source>
</evidence>
<gene>
    <name evidence="3" type="ORF">BN112_3331</name>
</gene>
<dbReference type="OrthoDB" id="8678477at2"/>
<feature type="signal peptide" evidence="2">
    <location>
        <begin position="1"/>
        <end position="37"/>
    </location>
</feature>